<name>A0A031LUR4_9CREN</name>
<dbReference type="SUPFAM" id="SSF81324">
    <property type="entry name" value="Voltage-gated potassium channels"/>
    <property type="match status" value="1"/>
</dbReference>
<feature type="transmembrane region" description="Helical" evidence="1">
    <location>
        <begin position="54"/>
        <end position="72"/>
    </location>
</feature>
<gene>
    <name evidence="3" type="ORF">CM19_01695</name>
</gene>
<dbReference type="Gene3D" id="1.10.287.70">
    <property type="match status" value="1"/>
</dbReference>
<sequence>MDSKRIWNHFVVPVLENMIAPYSVLRKILLQIILLGIAVYLNALIFIVYQHLDWISAIYAGVNVITTVGLYAPNISQMPSTEKLFLILTIIFAVGLYTSIIQAIVSTVVKRSSWIDAKARWRGTHMKGHTVLIGHGNVIISAVKRMEKLGVDYVVLTHSSELASKISGDKVVLGDPKDDKNLLSAGIKEAKNAIISMGDDMETLVITLKVQKLNPPLQVISVIKDPSLTDVFKTGGADLVIPYDEIVGRITAAAAVSNNVAGIVFPDRSEENFVLGIFQVRKKAKINELPKDIVPLIIIRGNQLDPYFSRDAELKEGEQLVVLGNPNLFKKIRELLE</sequence>
<dbReference type="InterPro" id="IPR050721">
    <property type="entry name" value="Trk_Ktr_HKT_K-transport"/>
</dbReference>
<evidence type="ECO:0000256" key="1">
    <source>
        <dbReference type="SAM" id="Phobius"/>
    </source>
</evidence>
<dbReference type="OrthoDB" id="43518at2157"/>
<dbReference type="InterPro" id="IPR036291">
    <property type="entry name" value="NAD(P)-bd_dom_sf"/>
</dbReference>
<proteinExistence type="predicted"/>
<feature type="domain" description="RCK N-terminal" evidence="2">
    <location>
        <begin position="127"/>
        <end position="242"/>
    </location>
</feature>
<protein>
    <submittedName>
        <fullName evidence="3">Potassium transporter TrkA</fullName>
    </submittedName>
</protein>
<accession>A0A031LUR4</accession>
<dbReference type="GO" id="GO:0006813">
    <property type="term" value="P:potassium ion transport"/>
    <property type="evidence" value="ECO:0007669"/>
    <property type="project" value="InterPro"/>
</dbReference>
<dbReference type="Gene3D" id="3.40.50.720">
    <property type="entry name" value="NAD(P)-binding Rossmann-like Domain"/>
    <property type="match status" value="1"/>
</dbReference>
<dbReference type="PANTHER" id="PTHR43833:SF9">
    <property type="entry name" value="POTASSIUM CHANNEL PROTEIN YUGO-RELATED"/>
    <property type="match status" value="1"/>
</dbReference>
<evidence type="ECO:0000313" key="4">
    <source>
        <dbReference type="Proteomes" id="UP000024332"/>
    </source>
</evidence>
<dbReference type="InterPro" id="IPR003148">
    <property type="entry name" value="RCK_N"/>
</dbReference>
<dbReference type="SUPFAM" id="SSF51735">
    <property type="entry name" value="NAD(P)-binding Rossmann-fold domains"/>
    <property type="match status" value="1"/>
</dbReference>
<feature type="transmembrane region" description="Helical" evidence="1">
    <location>
        <begin position="28"/>
        <end position="48"/>
    </location>
</feature>
<dbReference type="RefSeq" id="WP_048098674.1">
    <property type="nucleotide sequence ID" value="NZ_JFZT01000016.1"/>
</dbReference>
<dbReference type="EMBL" id="JFZT01000016">
    <property type="protein sequence ID" value="EZQ11229.1"/>
    <property type="molecule type" value="Genomic_DNA"/>
</dbReference>
<keyword evidence="1" id="KW-0812">Transmembrane</keyword>
<evidence type="ECO:0000313" key="3">
    <source>
        <dbReference type="EMBL" id="EZQ11229.1"/>
    </source>
</evidence>
<keyword evidence="1" id="KW-0472">Membrane</keyword>
<evidence type="ECO:0000259" key="2">
    <source>
        <dbReference type="PROSITE" id="PS51201"/>
    </source>
</evidence>
<organism evidence="3 4">
    <name type="scientific">Candidatus Acidianus copahuensis</name>
    <dbReference type="NCBI Taxonomy" id="1160895"/>
    <lineage>
        <taxon>Archaea</taxon>
        <taxon>Thermoproteota</taxon>
        <taxon>Thermoprotei</taxon>
        <taxon>Sulfolobales</taxon>
        <taxon>Sulfolobaceae</taxon>
        <taxon>Acidianus</taxon>
    </lineage>
</organism>
<dbReference type="STRING" id="1160895.CM19_01695"/>
<dbReference type="Proteomes" id="UP000024332">
    <property type="component" value="Unassembled WGS sequence"/>
</dbReference>
<keyword evidence="1" id="KW-1133">Transmembrane helix</keyword>
<comment type="caution">
    <text evidence="3">The sequence shown here is derived from an EMBL/GenBank/DDBJ whole genome shotgun (WGS) entry which is preliminary data.</text>
</comment>
<reference evidence="3 4" key="1">
    <citation type="submission" date="2014-03" db="EMBL/GenBank/DDBJ databases">
        <title>Draft genome sequence of the novel thermoacidophilic archaea Acidianus copahuensis ALE1 strain, isolated from Copahue volcanic area in Neuquen Argentina.</title>
        <authorList>
            <person name="Urbieta M.S."/>
            <person name="Rascovan N."/>
            <person name="Castro C."/>
            <person name="Revale S."/>
            <person name="Giaveno M.A."/>
            <person name="Vazquez M.P."/>
            <person name="Donati E.R."/>
        </authorList>
    </citation>
    <scope>NUCLEOTIDE SEQUENCE [LARGE SCALE GENOMIC DNA]</scope>
    <source>
        <strain evidence="3 4">ALE1</strain>
    </source>
</reference>
<dbReference type="PROSITE" id="PS51201">
    <property type="entry name" value="RCK_N"/>
    <property type="match status" value="1"/>
</dbReference>
<dbReference type="Pfam" id="PF02254">
    <property type="entry name" value="TrkA_N"/>
    <property type="match status" value="1"/>
</dbReference>
<feature type="transmembrane region" description="Helical" evidence="1">
    <location>
        <begin position="84"/>
        <end position="105"/>
    </location>
</feature>
<dbReference type="PANTHER" id="PTHR43833">
    <property type="entry name" value="POTASSIUM CHANNEL PROTEIN 2-RELATED-RELATED"/>
    <property type="match status" value="1"/>
</dbReference>
<keyword evidence="4" id="KW-1185">Reference proteome</keyword>
<dbReference type="AlphaFoldDB" id="A0A031LUR4"/>